<dbReference type="Proteomes" id="UP000467252">
    <property type="component" value="Chromosome"/>
</dbReference>
<evidence type="ECO:0000313" key="1">
    <source>
        <dbReference type="EMBL" id="BBY82015.1"/>
    </source>
</evidence>
<organism evidence="1 2">
    <name type="scientific">Mycolicibacterium pulveris</name>
    <name type="common">Mycobacterium pulveris</name>
    <dbReference type="NCBI Taxonomy" id="36813"/>
    <lineage>
        <taxon>Bacteria</taxon>
        <taxon>Bacillati</taxon>
        <taxon>Actinomycetota</taxon>
        <taxon>Actinomycetes</taxon>
        <taxon>Mycobacteriales</taxon>
        <taxon>Mycobacteriaceae</taxon>
        <taxon>Mycolicibacterium</taxon>
    </lineage>
</organism>
<gene>
    <name evidence="1" type="ORF">MPUL_31730</name>
</gene>
<reference evidence="1 2" key="1">
    <citation type="journal article" date="2019" name="Emerg. Microbes Infect.">
        <title>Comprehensive subspecies identification of 175 nontuberculous mycobacteria species based on 7547 genomic profiles.</title>
        <authorList>
            <person name="Matsumoto Y."/>
            <person name="Kinjo T."/>
            <person name="Motooka D."/>
            <person name="Nabeya D."/>
            <person name="Jung N."/>
            <person name="Uechi K."/>
            <person name="Horii T."/>
            <person name="Iida T."/>
            <person name="Fujita J."/>
            <person name="Nakamura S."/>
        </authorList>
    </citation>
    <scope>NUCLEOTIDE SEQUENCE [LARGE SCALE GENOMIC DNA]</scope>
    <source>
        <strain evidence="1 2">JCM 6370</strain>
    </source>
</reference>
<proteinExistence type="predicted"/>
<dbReference type="AlphaFoldDB" id="A0A7I7UKV9"/>
<accession>A0A7I7UKV9</accession>
<keyword evidence="2" id="KW-1185">Reference proteome</keyword>
<sequence length="71" mass="7972">MSNSVFSDTVKREDMRHLVAASTHYLGHNIYALRCQSADGELRNYLLDAPSFEHLRTMVESALIAGMDDLS</sequence>
<dbReference type="EMBL" id="AP022599">
    <property type="protein sequence ID" value="BBY82015.1"/>
    <property type="molecule type" value="Genomic_DNA"/>
</dbReference>
<evidence type="ECO:0000313" key="2">
    <source>
        <dbReference type="Proteomes" id="UP000467252"/>
    </source>
</evidence>
<protein>
    <submittedName>
        <fullName evidence="1">Uncharacterized protein</fullName>
    </submittedName>
</protein>
<name>A0A7I7UKV9_MYCPV</name>